<dbReference type="EMBL" id="DS566091">
    <property type="status" value="NOT_ANNOTATED_CDS"/>
    <property type="molecule type" value="Genomic_DNA"/>
</dbReference>
<dbReference type="OMA" id="EVRECEL"/>
<dbReference type="HOGENOM" id="CLU_1172676_0_0_1"/>
<dbReference type="InParanoid" id="H3H0L9"/>
<keyword evidence="3" id="KW-1185">Reference proteome</keyword>
<evidence type="ECO:0000256" key="1">
    <source>
        <dbReference type="SAM" id="MobiDB-lite"/>
    </source>
</evidence>
<dbReference type="GeneID" id="94220788"/>
<dbReference type="Proteomes" id="UP000005238">
    <property type="component" value="Unassembled WGS sequence"/>
</dbReference>
<sequence length="237" mass="27652">MPPLARKRGVFQDFYAVKYALRVSKRDRRGGVKEVECQMCRVFGLDEERATVGAKGKRLTRIKIWKGPCFRSDYFLRHLKTQHEVQWEIYQSLASDEEKAAFLDAEDDASDVGKDEEHSSQFEIAGAVSVAVLEREAREGREKLLMAVSDIMANQRKSVEALQEMIASMQADYMSLRQRELEVRECELACLEAERQERQEERRALREREQAEHRGREEERKADHERFLALLQAMQAR</sequence>
<dbReference type="VEuPathDB" id="FungiDB:KRP23_14197"/>
<dbReference type="EnsemblProtists" id="Phyra83718">
    <property type="protein sequence ID" value="Phyra83718"/>
    <property type="gene ID" value="Phyra83718"/>
</dbReference>
<dbReference type="eggNOG" id="ENOG502RGJU">
    <property type="taxonomic scope" value="Eukaryota"/>
</dbReference>
<organism evidence="2 3">
    <name type="scientific">Phytophthora ramorum</name>
    <name type="common">Sudden oak death agent</name>
    <dbReference type="NCBI Taxonomy" id="164328"/>
    <lineage>
        <taxon>Eukaryota</taxon>
        <taxon>Sar</taxon>
        <taxon>Stramenopiles</taxon>
        <taxon>Oomycota</taxon>
        <taxon>Peronosporomycetes</taxon>
        <taxon>Peronosporales</taxon>
        <taxon>Peronosporaceae</taxon>
        <taxon>Phytophthora</taxon>
    </lineage>
</organism>
<accession>H3H0L9</accession>
<reference evidence="2" key="2">
    <citation type="submission" date="2015-06" db="UniProtKB">
        <authorList>
            <consortium name="EnsemblProtists"/>
        </authorList>
    </citation>
    <scope>IDENTIFICATION</scope>
    <source>
        <strain evidence="2">Pr102</strain>
    </source>
</reference>
<evidence type="ECO:0000313" key="2">
    <source>
        <dbReference type="EnsemblProtists" id="Phyra83718"/>
    </source>
</evidence>
<name>H3H0L9_PHYRM</name>
<dbReference type="PANTHER" id="PTHR37067:SF3">
    <property type="entry name" value="PX DOMAIN-CONTAINING PROTEIN"/>
    <property type="match status" value="1"/>
</dbReference>
<reference evidence="3" key="1">
    <citation type="journal article" date="2006" name="Science">
        <title>Phytophthora genome sequences uncover evolutionary origins and mechanisms of pathogenesis.</title>
        <authorList>
            <person name="Tyler B.M."/>
            <person name="Tripathy S."/>
            <person name="Zhang X."/>
            <person name="Dehal P."/>
            <person name="Jiang R.H."/>
            <person name="Aerts A."/>
            <person name="Arredondo F.D."/>
            <person name="Baxter L."/>
            <person name="Bensasson D."/>
            <person name="Beynon J.L."/>
            <person name="Chapman J."/>
            <person name="Damasceno C.M."/>
            <person name="Dorrance A.E."/>
            <person name="Dou D."/>
            <person name="Dickerman A.W."/>
            <person name="Dubchak I.L."/>
            <person name="Garbelotto M."/>
            <person name="Gijzen M."/>
            <person name="Gordon S.G."/>
            <person name="Govers F."/>
            <person name="Grunwald N.J."/>
            <person name="Huang W."/>
            <person name="Ivors K.L."/>
            <person name="Jones R.W."/>
            <person name="Kamoun S."/>
            <person name="Krampis K."/>
            <person name="Lamour K.H."/>
            <person name="Lee M.K."/>
            <person name="McDonald W.H."/>
            <person name="Medina M."/>
            <person name="Meijer H.J."/>
            <person name="Nordberg E.K."/>
            <person name="Maclean D.J."/>
            <person name="Ospina-Giraldo M.D."/>
            <person name="Morris P.F."/>
            <person name="Phuntumart V."/>
            <person name="Putnam N.H."/>
            <person name="Rash S."/>
            <person name="Rose J.K."/>
            <person name="Sakihama Y."/>
            <person name="Salamov A.A."/>
            <person name="Savidor A."/>
            <person name="Scheuring C.F."/>
            <person name="Smith B.M."/>
            <person name="Sobral B.W."/>
            <person name="Terry A."/>
            <person name="Torto-Alalibo T.A."/>
            <person name="Win J."/>
            <person name="Xu Z."/>
            <person name="Zhang H."/>
            <person name="Grigoriev I.V."/>
            <person name="Rokhsar D.S."/>
            <person name="Boore J.L."/>
        </authorList>
    </citation>
    <scope>NUCLEOTIDE SEQUENCE [LARGE SCALE GENOMIC DNA]</scope>
    <source>
        <strain evidence="3">Pr102</strain>
    </source>
</reference>
<protein>
    <submittedName>
        <fullName evidence="2">Uncharacterized protein</fullName>
    </submittedName>
</protein>
<dbReference type="OrthoDB" id="123956at2759"/>
<dbReference type="VEuPathDB" id="FungiDB:KRP22_14462"/>
<dbReference type="RefSeq" id="XP_067737751.1">
    <property type="nucleotide sequence ID" value="XM_067884990.1"/>
</dbReference>
<evidence type="ECO:0000313" key="3">
    <source>
        <dbReference type="Proteomes" id="UP000005238"/>
    </source>
</evidence>
<feature type="region of interest" description="Disordered" evidence="1">
    <location>
        <begin position="197"/>
        <end position="223"/>
    </location>
</feature>
<proteinExistence type="predicted"/>
<dbReference type="AlphaFoldDB" id="H3H0L9"/>
<dbReference type="PANTHER" id="PTHR37067">
    <property type="entry name" value="PX DOMAIN-CONTAINING PROTEIN"/>
    <property type="match status" value="1"/>
</dbReference>